<name>A0A0F9NJG6_9ZZZZ</name>
<proteinExistence type="predicted"/>
<gene>
    <name evidence="1" type="ORF">LCGC14_1253290</name>
</gene>
<comment type="caution">
    <text evidence="1">The sequence shown here is derived from an EMBL/GenBank/DDBJ whole genome shotgun (WGS) entry which is preliminary data.</text>
</comment>
<organism evidence="1">
    <name type="scientific">marine sediment metagenome</name>
    <dbReference type="NCBI Taxonomy" id="412755"/>
    <lineage>
        <taxon>unclassified sequences</taxon>
        <taxon>metagenomes</taxon>
        <taxon>ecological metagenomes</taxon>
    </lineage>
</organism>
<protein>
    <submittedName>
        <fullName evidence="1">Uncharacterized protein</fullName>
    </submittedName>
</protein>
<sequence length="60" mass="7172">MSWLNKLYPTGKMPVCKIKGEAHRVFNFIHMLATSVPAETDPEWWEVRLIILFDIKNWRN</sequence>
<reference evidence="1" key="1">
    <citation type="journal article" date="2015" name="Nature">
        <title>Complex archaea that bridge the gap between prokaryotes and eukaryotes.</title>
        <authorList>
            <person name="Spang A."/>
            <person name="Saw J.H."/>
            <person name="Jorgensen S.L."/>
            <person name="Zaremba-Niedzwiedzka K."/>
            <person name="Martijn J."/>
            <person name="Lind A.E."/>
            <person name="van Eijk R."/>
            <person name="Schleper C."/>
            <person name="Guy L."/>
            <person name="Ettema T.J."/>
        </authorList>
    </citation>
    <scope>NUCLEOTIDE SEQUENCE</scope>
</reference>
<dbReference type="AlphaFoldDB" id="A0A0F9NJG6"/>
<accession>A0A0F9NJG6</accession>
<dbReference type="EMBL" id="LAZR01006887">
    <property type="protein sequence ID" value="KKM88990.1"/>
    <property type="molecule type" value="Genomic_DNA"/>
</dbReference>
<evidence type="ECO:0000313" key="1">
    <source>
        <dbReference type="EMBL" id="KKM88990.1"/>
    </source>
</evidence>